<dbReference type="Gene3D" id="2.40.10.220">
    <property type="entry name" value="predicted glycosyltransferase like domains"/>
    <property type="match status" value="1"/>
</dbReference>
<feature type="domain" description="PilZ" evidence="2">
    <location>
        <begin position="10"/>
        <end position="106"/>
    </location>
</feature>
<organism evidence="3 4">
    <name type="scientific">Spartinivicinus poritis</name>
    <dbReference type="NCBI Taxonomy" id="2994640"/>
    <lineage>
        <taxon>Bacteria</taxon>
        <taxon>Pseudomonadati</taxon>
        <taxon>Pseudomonadota</taxon>
        <taxon>Gammaproteobacteria</taxon>
        <taxon>Oceanospirillales</taxon>
        <taxon>Zooshikellaceae</taxon>
        <taxon>Spartinivicinus</taxon>
    </lineage>
</organism>
<keyword evidence="4" id="KW-1185">Reference proteome</keyword>
<accession>A0ABT5U770</accession>
<evidence type="ECO:0000313" key="4">
    <source>
        <dbReference type="Proteomes" id="UP001528823"/>
    </source>
</evidence>
<dbReference type="Proteomes" id="UP001528823">
    <property type="component" value="Unassembled WGS sequence"/>
</dbReference>
<dbReference type="RefSeq" id="WP_274688195.1">
    <property type="nucleotide sequence ID" value="NZ_JAPMOU010000007.1"/>
</dbReference>
<evidence type="ECO:0000313" key="3">
    <source>
        <dbReference type="EMBL" id="MDE1461836.1"/>
    </source>
</evidence>
<keyword evidence="1" id="KW-0547">Nucleotide-binding</keyword>
<proteinExistence type="predicted"/>
<dbReference type="Pfam" id="PF07238">
    <property type="entry name" value="PilZ"/>
    <property type="match status" value="1"/>
</dbReference>
<evidence type="ECO:0000259" key="2">
    <source>
        <dbReference type="Pfam" id="PF07238"/>
    </source>
</evidence>
<dbReference type="PIRSF" id="PIRSF028141">
    <property type="entry name" value="C-di-GMP_BP_PA4608"/>
    <property type="match status" value="1"/>
</dbReference>
<name>A0ABT5U770_9GAMM</name>
<dbReference type="EMBL" id="JAPMOU010000007">
    <property type="protein sequence ID" value="MDE1461836.1"/>
    <property type="molecule type" value="Genomic_DNA"/>
</dbReference>
<evidence type="ECO:0000256" key="1">
    <source>
        <dbReference type="PIRNR" id="PIRNR028141"/>
    </source>
</evidence>
<dbReference type="InterPro" id="IPR027021">
    <property type="entry name" value="C-di-GMP_BP_PA4608"/>
</dbReference>
<dbReference type="InterPro" id="IPR009875">
    <property type="entry name" value="PilZ_domain"/>
</dbReference>
<dbReference type="SUPFAM" id="SSF141371">
    <property type="entry name" value="PilZ domain-like"/>
    <property type="match status" value="1"/>
</dbReference>
<comment type="subunit">
    <text evidence="1">Monomer in both c-di-GMP-bound and free forms.</text>
</comment>
<sequence length="125" mass="14016">MAKDSSGDQERRKFSRIAFDAGTVLTQNEQDWNVSLVDISLKGILVKTPKDFDINPDKPLLAKIQLDNVSNITMALRFAHKEGDHIGFTCTQIDIDSISHLRRLTELNLGSTDLLERELCALGFD</sequence>
<comment type="caution">
    <text evidence="3">The sequence shown here is derived from an EMBL/GenBank/DDBJ whole genome shotgun (WGS) entry which is preliminary data.</text>
</comment>
<gene>
    <name evidence="3" type="ORF">ORQ98_07625</name>
</gene>
<keyword evidence="1" id="KW-0973">c-di-GMP</keyword>
<comment type="function">
    <text evidence="1">Binds the second messenger bis-(3'-5') cyclic dimeric guanosine monophosphate (c-di-GMP). Can bind two c-di-GMP molecules per monomer. May play a role in bacterial second-messenger regulated processes. Binding to c-di-GMP induces a conformational change of the C- and N-termini resulting in the exposure of a highly negative surface on one side of the protein to a possible effector protein.</text>
</comment>
<protein>
    <recommendedName>
        <fullName evidence="1">Cyclic diguanosine monophosphate-binding protein</fullName>
        <shortName evidence="1">c-di-GMP-binding protein</shortName>
    </recommendedName>
    <alternativeName>
        <fullName evidence="1">Pilz domain-containing protein</fullName>
    </alternativeName>
</protein>
<reference evidence="3 4" key="1">
    <citation type="submission" date="2022-11" db="EMBL/GenBank/DDBJ databases">
        <title>Spartinivicinus poritis sp. nov., isolated from scleractinian coral Porites lutea.</title>
        <authorList>
            <person name="Zhang G."/>
            <person name="Cai L."/>
            <person name="Wei Q."/>
        </authorList>
    </citation>
    <scope>NUCLEOTIDE SEQUENCE [LARGE SCALE GENOMIC DNA]</scope>
    <source>
        <strain evidence="3 4">A2-2</strain>
    </source>
</reference>